<gene>
    <name evidence="2" type="primary">LOC114348614</name>
</gene>
<dbReference type="AlphaFoldDB" id="A0A6P7H018"/>
<proteinExistence type="predicted"/>
<feature type="compositionally biased region" description="Polar residues" evidence="1">
    <location>
        <begin position="410"/>
        <end position="423"/>
    </location>
</feature>
<name>A0A6P7H018_DIAVI</name>
<reference evidence="2" key="1">
    <citation type="submission" date="2025-08" db="UniProtKB">
        <authorList>
            <consortium name="RefSeq"/>
        </authorList>
    </citation>
    <scope>IDENTIFICATION</scope>
    <source>
        <tissue evidence="2">Whole insect</tissue>
    </source>
</reference>
<dbReference type="PANTHER" id="PTHR47331:SF1">
    <property type="entry name" value="GAG-LIKE PROTEIN"/>
    <property type="match status" value="1"/>
</dbReference>
<dbReference type="InterPro" id="IPR005312">
    <property type="entry name" value="DUF1759"/>
</dbReference>
<organism evidence="2">
    <name type="scientific">Diabrotica virgifera virgifera</name>
    <name type="common">western corn rootworm</name>
    <dbReference type="NCBI Taxonomy" id="50390"/>
    <lineage>
        <taxon>Eukaryota</taxon>
        <taxon>Metazoa</taxon>
        <taxon>Ecdysozoa</taxon>
        <taxon>Arthropoda</taxon>
        <taxon>Hexapoda</taxon>
        <taxon>Insecta</taxon>
        <taxon>Pterygota</taxon>
        <taxon>Neoptera</taxon>
        <taxon>Endopterygota</taxon>
        <taxon>Coleoptera</taxon>
        <taxon>Polyphaga</taxon>
        <taxon>Cucujiformia</taxon>
        <taxon>Chrysomeloidea</taxon>
        <taxon>Chrysomelidae</taxon>
        <taxon>Galerucinae</taxon>
        <taxon>Diabroticina</taxon>
        <taxon>Diabroticites</taxon>
        <taxon>Diabrotica</taxon>
    </lineage>
</organism>
<evidence type="ECO:0000256" key="1">
    <source>
        <dbReference type="SAM" id="MobiDB-lite"/>
    </source>
</evidence>
<dbReference type="InParanoid" id="A0A6P7H018"/>
<feature type="region of interest" description="Disordered" evidence="1">
    <location>
        <begin position="404"/>
        <end position="423"/>
    </location>
</feature>
<feature type="non-terminal residue" evidence="2">
    <location>
        <position position="454"/>
    </location>
</feature>
<evidence type="ECO:0000313" key="2">
    <source>
        <dbReference type="RefSeq" id="XP_028154949.1"/>
    </source>
</evidence>
<sequence length="454" mass="51839">MAARTQHRVTRLRALRNIEICKTKQIEKLADELLVDESLVPGFLFAAKDYENINTSFNDQHTELINLIAVEENADLDGEELIRFEFANSINKIASLYFKHHSALNIASSGPQNVSSDPPIRSKPNVSLPRLNLSIYNGEITDFPTYFDLYNALVHNNSDISNIEKFSYLLQPLRGAPYNLIKNIKLQDSNYMIAYNTLIDRYEGKRDLSRALWKNIQNASAVKTDDPVSLRKLLDIFNENLASLEKLLFSPAQWDFILMNLLMDKLDEETVRAFEIYFASKNIPSYEEVYKFALQRCTSLESYKRQVSKNKSSSSDNSNKVKHSSRQTSTFLTSSVNNKCLFCDSDHPIFKCNKFLAETPQKRFEFVKQNKFCVNCLSNTHATVKCLSSRRCARCSKRHHSSLHFENPNDHSSSTYNEVASSSNDHMPSVSALSNILTNNVLLATATIHILDRF</sequence>
<accession>A0A6P7H018</accession>
<protein>
    <submittedName>
        <fullName evidence="2">Uncharacterized protein LOC114348614</fullName>
    </submittedName>
</protein>
<dbReference type="RefSeq" id="XP_028154949.1">
    <property type="nucleotide sequence ID" value="XM_028299148.1"/>
</dbReference>
<dbReference type="Pfam" id="PF03564">
    <property type="entry name" value="DUF1759"/>
    <property type="match status" value="1"/>
</dbReference>
<dbReference type="PANTHER" id="PTHR47331">
    <property type="entry name" value="PHD-TYPE DOMAIN-CONTAINING PROTEIN"/>
    <property type="match status" value="1"/>
</dbReference>